<name>A0A7X4HCD2_9BURK</name>
<feature type="domain" description="HTH marR-type" evidence="1">
    <location>
        <begin position="31"/>
        <end position="88"/>
    </location>
</feature>
<evidence type="ECO:0000313" key="3">
    <source>
        <dbReference type="Proteomes" id="UP000450676"/>
    </source>
</evidence>
<gene>
    <name evidence="2" type="ORF">GTP77_14685</name>
</gene>
<organism evidence="2 3">
    <name type="scientific">Pseudoduganella aquatica</name>
    <dbReference type="NCBI Taxonomy" id="2660641"/>
    <lineage>
        <taxon>Bacteria</taxon>
        <taxon>Pseudomonadati</taxon>
        <taxon>Pseudomonadota</taxon>
        <taxon>Betaproteobacteria</taxon>
        <taxon>Burkholderiales</taxon>
        <taxon>Oxalobacteraceae</taxon>
        <taxon>Telluria group</taxon>
        <taxon>Pseudoduganella</taxon>
    </lineage>
</organism>
<evidence type="ECO:0000259" key="1">
    <source>
        <dbReference type="Pfam" id="PF12802"/>
    </source>
</evidence>
<proteinExistence type="predicted"/>
<keyword evidence="3" id="KW-1185">Reference proteome</keyword>
<dbReference type="Gene3D" id="1.10.10.10">
    <property type="entry name" value="Winged helix-like DNA-binding domain superfamily/Winged helix DNA-binding domain"/>
    <property type="match status" value="1"/>
</dbReference>
<evidence type="ECO:0000313" key="2">
    <source>
        <dbReference type="EMBL" id="MYN08583.1"/>
    </source>
</evidence>
<dbReference type="Pfam" id="PF12802">
    <property type="entry name" value="MarR_2"/>
    <property type="match status" value="1"/>
</dbReference>
<accession>A0A7X4HCD2</accession>
<dbReference type="SUPFAM" id="SSF46785">
    <property type="entry name" value="Winged helix' DNA-binding domain"/>
    <property type="match status" value="1"/>
</dbReference>
<dbReference type="AlphaFoldDB" id="A0A7X4HCD2"/>
<dbReference type="EMBL" id="WWCU01000015">
    <property type="protein sequence ID" value="MYN08583.1"/>
    <property type="molecule type" value="Genomic_DNA"/>
</dbReference>
<sequence>MEDVVAHCLLTRTRTISRVITSIYDSELRPHGLTSSQFSLLVRIARMKGASRADLARASHQERSTSTRNLQVVLNEGWAEEVTPDSGRSRPILISPAGRALLHAAGPAWRAAQAKARRLLGEEGAASLVSVADSLPPE</sequence>
<comment type="caution">
    <text evidence="2">The sequence shown here is derived from an EMBL/GenBank/DDBJ whole genome shotgun (WGS) entry which is preliminary data.</text>
</comment>
<dbReference type="InterPro" id="IPR036390">
    <property type="entry name" value="WH_DNA-bd_sf"/>
</dbReference>
<protein>
    <submittedName>
        <fullName evidence="2">MarR family transcriptional regulator</fullName>
    </submittedName>
</protein>
<dbReference type="GO" id="GO:0003700">
    <property type="term" value="F:DNA-binding transcription factor activity"/>
    <property type="evidence" value="ECO:0007669"/>
    <property type="project" value="InterPro"/>
</dbReference>
<dbReference type="InterPro" id="IPR000835">
    <property type="entry name" value="HTH_MarR-typ"/>
</dbReference>
<dbReference type="InterPro" id="IPR036388">
    <property type="entry name" value="WH-like_DNA-bd_sf"/>
</dbReference>
<dbReference type="Proteomes" id="UP000450676">
    <property type="component" value="Unassembled WGS sequence"/>
</dbReference>
<reference evidence="2 3" key="1">
    <citation type="submission" date="2019-12" db="EMBL/GenBank/DDBJ databases">
        <title>Novel species isolated from a subtropical stream in China.</title>
        <authorList>
            <person name="Lu H."/>
        </authorList>
    </citation>
    <scope>NUCLEOTIDE SEQUENCE [LARGE SCALE GENOMIC DNA]</scope>
    <source>
        <strain evidence="2 3">FT127W</strain>
    </source>
</reference>